<gene>
    <name evidence="3" type="primary">LOC139352858</name>
</gene>
<dbReference type="Gene3D" id="3.30.420.10">
    <property type="entry name" value="Ribonuclease H-like superfamily/Ribonuclease H"/>
    <property type="match status" value="1"/>
</dbReference>
<protein>
    <recommendedName>
        <fullName evidence="1">Integrase catalytic domain-containing protein</fullName>
    </recommendedName>
</protein>
<accession>A0ABM4TNP3</accession>
<reference evidence="3" key="1">
    <citation type="submission" date="2025-08" db="UniProtKB">
        <authorList>
            <consortium name="RefSeq"/>
        </authorList>
    </citation>
    <scope>IDENTIFICATION</scope>
</reference>
<keyword evidence="2" id="KW-1185">Reference proteome</keyword>
<dbReference type="SUPFAM" id="SSF53098">
    <property type="entry name" value="Ribonuclease H-like"/>
    <property type="match status" value="1"/>
</dbReference>
<evidence type="ECO:0000259" key="1">
    <source>
        <dbReference type="PROSITE" id="PS50994"/>
    </source>
</evidence>
<dbReference type="RefSeq" id="XP_070851596.1">
    <property type="nucleotide sequence ID" value="XM_070995495.1"/>
</dbReference>
<dbReference type="InterPro" id="IPR040676">
    <property type="entry name" value="DUF5641"/>
</dbReference>
<dbReference type="PROSITE" id="PS50994">
    <property type="entry name" value="INTEGRASE"/>
    <property type="match status" value="1"/>
</dbReference>
<dbReference type="InterPro" id="IPR001584">
    <property type="entry name" value="Integrase_cat-core"/>
</dbReference>
<dbReference type="PANTHER" id="PTHR47331">
    <property type="entry name" value="PHD-TYPE DOMAIN-CONTAINING PROTEIN"/>
    <property type="match status" value="1"/>
</dbReference>
<dbReference type="Proteomes" id="UP001652628">
    <property type="component" value="Chromosome 3"/>
</dbReference>
<proteinExistence type="predicted"/>
<sequence>MHAGPKALIGILRLQRFIGRRSLPNRIFCDNATNFVGTRTQLEEFKMQLFSQQALKDLQMFTSSNGVEFSFIPPRAPYFGGLWEAAVKSMKLLLVKNTGHSHLTYEELQTVAVDAEAVVNSRPLAPLSEDPNDGEALTPSHFLVGTSLKALPEPSLEECNLSHLTRWQRVTHIKQQFWELWRRDYLHTLQARSKWLSPKANIVPRQLVMIHEDNASPQQWPLGRITNTCSGADGRVRVVDIKTAKGVIRPIRKVAPLPISPVS</sequence>
<dbReference type="Pfam" id="PF18701">
    <property type="entry name" value="DUF5641"/>
    <property type="match status" value="1"/>
</dbReference>
<feature type="domain" description="Integrase catalytic" evidence="1">
    <location>
        <begin position="1"/>
        <end position="147"/>
    </location>
</feature>
<evidence type="ECO:0000313" key="3">
    <source>
        <dbReference type="RefSeq" id="XP_070851596.1"/>
    </source>
</evidence>
<evidence type="ECO:0000313" key="2">
    <source>
        <dbReference type="Proteomes" id="UP001652628"/>
    </source>
</evidence>
<organism evidence="2 3">
    <name type="scientific">Drosophila suzukii</name>
    <name type="common">Spotted-wing drosophila fruit fly</name>
    <dbReference type="NCBI Taxonomy" id="28584"/>
    <lineage>
        <taxon>Eukaryota</taxon>
        <taxon>Metazoa</taxon>
        <taxon>Ecdysozoa</taxon>
        <taxon>Arthropoda</taxon>
        <taxon>Hexapoda</taxon>
        <taxon>Insecta</taxon>
        <taxon>Pterygota</taxon>
        <taxon>Neoptera</taxon>
        <taxon>Endopterygota</taxon>
        <taxon>Diptera</taxon>
        <taxon>Brachycera</taxon>
        <taxon>Muscomorpha</taxon>
        <taxon>Ephydroidea</taxon>
        <taxon>Drosophilidae</taxon>
        <taxon>Drosophila</taxon>
        <taxon>Sophophora</taxon>
    </lineage>
</organism>
<dbReference type="InterPro" id="IPR012337">
    <property type="entry name" value="RNaseH-like_sf"/>
</dbReference>
<name>A0ABM4TNP3_DROSZ</name>
<dbReference type="InterPro" id="IPR036397">
    <property type="entry name" value="RNaseH_sf"/>
</dbReference>
<dbReference type="GeneID" id="139352858"/>